<feature type="compositionally biased region" description="Basic residues" evidence="32">
    <location>
        <begin position="76"/>
        <end position="87"/>
    </location>
</feature>
<evidence type="ECO:0000256" key="32">
    <source>
        <dbReference type="SAM" id="MobiDB-lite"/>
    </source>
</evidence>
<evidence type="ECO:0000256" key="22">
    <source>
        <dbReference type="ARBA" id="ARBA00023273"/>
    </source>
</evidence>
<keyword evidence="15 33" id="KW-1133">Transmembrane helix</keyword>
<evidence type="ECO:0000256" key="8">
    <source>
        <dbReference type="ARBA" id="ARBA00022673"/>
    </source>
</evidence>
<evidence type="ECO:0000256" key="2">
    <source>
        <dbReference type="ARBA" id="ARBA00004415"/>
    </source>
</evidence>
<evidence type="ECO:0000256" key="26">
    <source>
        <dbReference type="ARBA" id="ARBA00034112"/>
    </source>
</evidence>
<dbReference type="FunFam" id="1.20.120.350:FF:000001">
    <property type="entry name" value="Voltage-dependent L-type calcium channel subunit alpha"/>
    <property type="match status" value="1"/>
</dbReference>
<feature type="region of interest" description="Disordered" evidence="32">
    <location>
        <begin position="1810"/>
        <end position="1835"/>
    </location>
</feature>
<dbReference type="SUPFAM" id="SSF81324">
    <property type="entry name" value="Voltage-gated potassium channels"/>
    <property type="match status" value="4"/>
</dbReference>
<dbReference type="InterPro" id="IPR050599">
    <property type="entry name" value="VDCC_alpha-1_subunit"/>
</dbReference>
<keyword evidence="21" id="KW-0628">Postsynaptic cell membrane</keyword>
<dbReference type="InterPro" id="IPR005821">
    <property type="entry name" value="Ion_trans_dom"/>
</dbReference>
<reference evidence="35" key="2">
    <citation type="submission" date="2025-09" db="UniProtKB">
        <authorList>
            <consortium name="Ensembl"/>
        </authorList>
    </citation>
    <scope>IDENTIFICATION</scope>
</reference>
<feature type="transmembrane region" description="Helical" evidence="33">
    <location>
        <begin position="1130"/>
        <end position="1155"/>
    </location>
</feature>
<keyword evidence="20 30" id="KW-0325">Glycoprotein</keyword>
<evidence type="ECO:0000256" key="5">
    <source>
        <dbReference type="ARBA" id="ARBA00022475"/>
    </source>
</evidence>
<dbReference type="InterPro" id="IPR005451">
    <property type="entry name" value="VDCC_L_a1csu"/>
</dbReference>
<dbReference type="Gene3D" id="1.20.120.350">
    <property type="entry name" value="Voltage-gated potassium channels. Chain C"/>
    <property type="match status" value="4"/>
</dbReference>
<feature type="transmembrane region" description="Helical" evidence="33">
    <location>
        <begin position="722"/>
        <end position="749"/>
    </location>
</feature>
<dbReference type="GO" id="GO:0098839">
    <property type="term" value="C:postsynaptic density membrane"/>
    <property type="evidence" value="ECO:0007669"/>
    <property type="project" value="UniProtKB-SubCell"/>
</dbReference>
<evidence type="ECO:0000256" key="19">
    <source>
        <dbReference type="ARBA" id="ARBA00023157"/>
    </source>
</evidence>
<evidence type="ECO:0000256" key="17">
    <source>
        <dbReference type="ARBA" id="ARBA00023065"/>
    </source>
</evidence>
<feature type="compositionally biased region" description="Basic residues" evidence="32">
    <location>
        <begin position="453"/>
        <end position="462"/>
    </location>
</feature>
<dbReference type="PRINTS" id="PR00167">
    <property type="entry name" value="CACHANNEL"/>
</dbReference>
<dbReference type="GO" id="GO:0030315">
    <property type="term" value="C:T-tubule"/>
    <property type="evidence" value="ECO:0007669"/>
    <property type="project" value="UniProtKB-SubCell"/>
</dbReference>
<keyword evidence="22" id="KW-0966">Cell projection</keyword>
<dbReference type="FunFam" id="1.10.287.70:FF:000021">
    <property type="entry name" value="Voltage-dependent L-type calcium channel subunit alpha"/>
    <property type="match status" value="1"/>
</dbReference>
<dbReference type="InterPro" id="IPR002077">
    <property type="entry name" value="VDCCAlpha1"/>
</dbReference>
<dbReference type="GO" id="GO:0005516">
    <property type="term" value="F:calmodulin binding"/>
    <property type="evidence" value="ECO:0007669"/>
    <property type="project" value="UniProtKB-KW"/>
</dbReference>
<proteinExistence type="inferred from homology"/>
<comment type="function">
    <text evidence="31">Voltage-sensitive calcium channels (VSCC) mediate the entry of calcium ions into excitable cells and are also involved in a variety of calcium-dependent processes, including muscle contraction, hormone or neurotransmitter release, gene expression, cell motility, cell division and cell death.</text>
</comment>
<evidence type="ECO:0000256" key="11">
    <source>
        <dbReference type="ARBA" id="ARBA00022737"/>
    </source>
</evidence>
<dbReference type="GO" id="GO:0008331">
    <property type="term" value="F:high voltage-gated calcium channel activity"/>
    <property type="evidence" value="ECO:0007669"/>
    <property type="project" value="TreeGrafter"/>
</dbReference>
<feature type="transmembrane region" description="Helical" evidence="33">
    <location>
        <begin position="1427"/>
        <end position="1451"/>
    </location>
</feature>
<keyword evidence="13" id="KW-0112">Calmodulin-binding</keyword>
<evidence type="ECO:0000256" key="15">
    <source>
        <dbReference type="ARBA" id="ARBA00022989"/>
    </source>
</evidence>
<dbReference type="Pfam" id="PF16905">
    <property type="entry name" value="GPHH"/>
    <property type="match status" value="1"/>
</dbReference>
<keyword evidence="17" id="KW-0406">Ion transport</keyword>
<comment type="function">
    <text evidence="28">Pore-forming, alpha-1C subunit of the voltage-gated calcium channel that gives rise to L-type calcium currents. Mediates influx of calcium ions into the cytoplasm, and thereby triggers calcium release from the sarcoplasm. Plays an important role in excitation-contraction coupling in the heart. Required for normal heart development and normal regulation of heart rhythm. Required for normal contraction of smooth muscle cells in blood vessels and in the intestine. Essential for normal blood pressure regulation via its role in the contraction of arterial smooth muscle cells. Long-lasting (L-type) calcium channels belong to the 'high-voltage activated' (HVA) group.</text>
</comment>
<evidence type="ECO:0000256" key="14">
    <source>
        <dbReference type="ARBA" id="ARBA00022882"/>
    </source>
</evidence>
<dbReference type="Gene3D" id="6.10.250.2180">
    <property type="match status" value="1"/>
</dbReference>
<evidence type="ECO:0000256" key="12">
    <source>
        <dbReference type="ARBA" id="ARBA00022837"/>
    </source>
</evidence>
<evidence type="ECO:0000256" key="30">
    <source>
        <dbReference type="PIRSR" id="PIRSR602077-3"/>
    </source>
</evidence>
<evidence type="ECO:0000256" key="3">
    <source>
        <dbReference type="ARBA" id="ARBA00004484"/>
    </source>
</evidence>
<feature type="transmembrane region" description="Helical" evidence="33">
    <location>
        <begin position="560"/>
        <end position="583"/>
    </location>
</feature>
<feature type="compositionally biased region" description="Low complexity" evidence="32">
    <location>
        <begin position="1731"/>
        <end position="1749"/>
    </location>
</feature>
<keyword evidence="5" id="KW-1003">Cell membrane</keyword>
<keyword evidence="6" id="KW-0597">Phosphoprotein</keyword>
<protein>
    <recommendedName>
        <fullName evidence="31">Voltage-dependent L-type calcium channel subunit alpha</fullName>
    </recommendedName>
</protein>
<dbReference type="Gene3D" id="6.10.250.2500">
    <property type="match status" value="1"/>
</dbReference>
<evidence type="ECO:0000256" key="28">
    <source>
        <dbReference type="ARBA" id="ARBA00045450"/>
    </source>
</evidence>
<feature type="transmembrane region" description="Helical" evidence="33">
    <location>
        <begin position="192"/>
        <end position="208"/>
    </location>
</feature>
<dbReference type="GO" id="GO:0007154">
    <property type="term" value="P:cell communication"/>
    <property type="evidence" value="ECO:0007669"/>
    <property type="project" value="UniProtKB-ARBA"/>
</dbReference>
<keyword evidence="18 33" id="KW-0472">Membrane</keyword>
<evidence type="ECO:0000256" key="27">
    <source>
        <dbReference type="ARBA" id="ARBA00036634"/>
    </source>
</evidence>
<keyword evidence="10 29" id="KW-0479">Metal-binding</keyword>
<evidence type="ECO:0000256" key="33">
    <source>
        <dbReference type="SAM" id="Phobius"/>
    </source>
</evidence>
<feature type="transmembrane region" description="Helical" evidence="33">
    <location>
        <begin position="523"/>
        <end position="540"/>
    </location>
</feature>
<feature type="binding site" evidence="29">
    <location>
        <position position="702"/>
    </location>
    <ligand>
        <name>Ca(2+)</name>
        <dbReference type="ChEBI" id="CHEBI:29108"/>
    </ligand>
</feature>
<feature type="transmembrane region" description="Helical" evidence="33">
    <location>
        <begin position="372"/>
        <end position="394"/>
    </location>
</feature>
<dbReference type="SMART" id="SM01062">
    <property type="entry name" value="Ca_chan_IQ"/>
    <property type="match status" value="1"/>
</dbReference>
<dbReference type="FunFam" id="1.10.287.70:FF:000009">
    <property type="entry name" value="Voltage-dependent L-type calcium channel subunit alpha"/>
    <property type="match status" value="1"/>
</dbReference>
<dbReference type="PRINTS" id="PR01630">
    <property type="entry name" value="LVDCCALPHA1"/>
</dbReference>
<dbReference type="GO" id="GO:0042391">
    <property type="term" value="P:regulation of membrane potential"/>
    <property type="evidence" value="ECO:0007669"/>
    <property type="project" value="UniProtKB-ARBA"/>
</dbReference>
<gene>
    <name evidence="35" type="primary">LOC107732972</name>
</gene>
<feature type="transmembrane region" description="Helical" evidence="33">
    <location>
        <begin position="264"/>
        <end position="286"/>
    </location>
</feature>
<evidence type="ECO:0000256" key="23">
    <source>
        <dbReference type="ARBA" id="ARBA00023303"/>
    </source>
</evidence>
<reference evidence="35" key="1">
    <citation type="submission" date="2025-08" db="UniProtKB">
        <authorList>
            <consortium name="Ensembl"/>
        </authorList>
    </citation>
    <scope>IDENTIFICATION</scope>
</reference>
<dbReference type="FunFam" id="1.20.120.350:FF:000010">
    <property type="entry name" value="Voltage-dependent L-type calcium channel subunit alpha"/>
    <property type="match status" value="1"/>
</dbReference>
<feature type="transmembrane region" description="Helical" evidence="33">
    <location>
        <begin position="161"/>
        <end position="180"/>
    </location>
</feature>
<feature type="binding site" evidence="29">
    <location>
        <position position="1101"/>
    </location>
    <ligand>
        <name>Ca(2+)</name>
        <dbReference type="ChEBI" id="CHEBI:29108"/>
    </ligand>
</feature>
<dbReference type="GO" id="GO:0023052">
    <property type="term" value="P:signaling"/>
    <property type="evidence" value="ECO:0007669"/>
    <property type="project" value="UniProtKB-ARBA"/>
</dbReference>
<dbReference type="InterPro" id="IPR005446">
    <property type="entry name" value="VDCC_L_a1su"/>
</dbReference>
<evidence type="ECO:0000256" key="21">
    <source>
        <dbReference type="ARBA" id="ARBA00023257"/>
    </source>
</evidence>
<keyword evidence="19" id="KW-1015">Disulfide bond</keyword>
<evidence type="ECO:0000313" key="35">
    <source>
        <dbReference type="Ensembl" id="ENSSRHP00000021468.1"/>
    </source>
</evidence>
<feature type="transmembrane region" description="Helical" evidence="33">
    <location>
        <begin position="924"/>
        <end position="945"/>
    </location>
</feature>
<evidence type="ECO:0000256" key="6">
    <source>
        <dbReference type="ARBA" id="ARBA00022553"/>
    </source>
</evidence>
<accession>A0A673H6U3</accession>
<evidence type="ECO:0000256" key="25">
    <source>
        <dbReference type="ARBA" id="ARBA00024028"/>
    </source>
</evidence>
<evidence type="ECO:0000256" key="29">
    <source>
        <dbReference type="PIRSR" id="PIRSR602077-1"/>
    </source>
</evidence>
<evidence type="ECO:0000313" key="36">
    <source>
        <dbReference type="Proteomes" id="UP000472270"/>
    </source>
</evidence>
<feature type="transmembrane region" description="Helical" evidence="33">
    <location>
        <begin position="1206"/>
        <end position="1224"/>
    </location>
</feature>
<keyword evidence="11" id="KW-0677">Repeat</keyword>
<dbReference type="InterPro" id="IPR031649">
    <property type="entry name" value="GPHH_dom"/>
</dbReference>
<dbReference type="GO" id="GO:0098703">
    <property type="term" value="P:calcium ion import across plasma membrane"/>
    <property type="evidence" value="ECO:0007669"/>
    <property type="project" value="TreeGrafter"/>
</dbReference>
<evidence type="ECO:0000259" key="34">
    <source>
        <dbReference type="SMART" id="SM01062"/>
    </source>
</evidence>
<evidence type="ECO:0000256" key="1">
    <source>
        <dbReference type="ARBA" id="ARBA00004279"/>
    </source>
</evidence>
<dbReference type="Pfam" id="PF00520">
    <property type="entry name" value="Ion_trans"/>
    <property type="match status" value="4"/>
</dbReference>
<sequence length="2107" mass="236504">RLSHTFSFTVSFSSSAGSNYSSPSLAPGGGGVLGLAPEHIPTPGAPLNWQAAINAARQAKLMGTTAAPISTASSTQRKRQHYTKPKKQASTASTRPPRALLCLTLKNPIRRACISIVEWKPFEIIILMTIFANCVALAVYIPFPEDDSNATNSNLERVEYLFLIIFTVEAFLKVIAYGLLCHPNAYLRNGWNLLDFIIVVVGLFSAILEQATKGDGGTSMGGKAAGFDVKALRAFRVLRPLRLVSGVPSLQVVLNSIIKAMVPLLHIALLVLFVIIIYAIIGLELFMGKMHRTCTISEEKPAPCAPSSTHGRHCSSANITQCMMGWAGPNDGITNFDNFAFAMLTVFQCITMEGWTDVLYWVNDAVGNSWPWLYFVTLIIIGSFFVLNLVLGVLSGEFSKEREKAKARGDFQKLREKQQLEEDLKGYLDWITQAEDIDPENDDEGLDDDKPRNRQKVHKMSRHMPASENESVNTDNAPAGDMEGETCCTRMANRISKSKFSRYSRRWNRLCRRTCRAAVKSNVFYWLVIFLVFLNTLTIASEHHQQPDWLTNVQDIANKVMLALFTGEMLLKMYSLGLQAYFVSLFNRFDSFVVCGGILETILVETKIMSPLGISVLRCVRLLRIFKITRYWNSLSNLVASLLNSVRSIASLLLLLFLFIIIFSLLGMQLFGGKFNFDETRRSTFDNFPQSLLTVFQILTGEDWNSVMFDGIMAYGGPSFPGMLVCIYFIILFICGNYILLNVFLAIAVDNLADAESLTSAQKEEEEEKERKKLARTASPEKRQNSEKPPLKDEKKEEKIELKSITSDGETPTATKWNSFQKISFVFSAAEEDDEEPEMPVGPRPRPLSDIQLKEKAVPMPEARAFFIFSPNNKFRVLCHKIVNHNIFTNLILFFILLSSISLAAEDPVNNDSFRNQILGYADYVFTGIFTIEIILKMTTYGAFLHKGSFCRNYFNILDLVVVSVSLISSGVQSSAINVVKILRVLRVLRPLRAINRAKGLKHVVQCVFVAIRTIGNIVIVTTLLQFMFACIGVQLFKGKFFYCTDTSKQTQSECRGSYILFKDGNVGKPVKSQRSWENSDFNFDDVLQGMMALFAVSTFEGWPGLLYRAIDSHAEDVGPVYNYRVIISIFFIIYIIIIAFFMMNIFVGFVIVTFQEQGEQEYKNCELDKNQRQCVEYALKARPLRRYIPKNPYQYKVWYVVNSTYFEYLMFTLILLNTICLAMQHHGQSQSFSKAMNILNMLFTGLFTVEMILKLIAFKPRHYFVDAWNTFDALIVVGSVVDIAITEVNGLQNTEDNARISITFFRLFRVMRLVKLLSRGEGIRTLLWTFIKSFQALPYVALLIVMLFFIYAVIGMQMFGKIALRDNSQINRNNNFQTFPQAVLLLFRCATGEAWQEIMLACSPNRPCEKGSEVNHNSEDCGSHFAIIYFVSFYMLCAFLIINLFVAVIMDNFDYLTRDWSILGPHHLDEFKRIWAEYDPEAKGRIKHLDVVTLLRRIQPPLGFGKLCPHRVACKRLVSMNMPLNSDGTVMFNATLFALVRTALRIKTEGNLEQANEELRAIVKKIWKRTSMKLLDQVVPPAGDDEVTVGKFYATFLIQEYFRKFKKRKEQGLVSKIPPKTALSLQAGLRTLHDMGPEIRRAISGDLTVEEELERAMKETVCSASEDDIFRRSGGLFGNHVNYYHQSDGHASFPQSFTTQRPLHISKSGSPGEAESPSHQKLVDSTFTPSSYSSSGSNANINNANNTAIGHRYPKPTVSTVDGHTGPSPVCFDVLCSSDSSDSRLPIIRREEASTDETYDETFLDEMEFQDEESKQLAPMEEADVGEERRPWQSPRRRAFLCPTALGRRSSFHLECLRKHNRPDVSQKTALPLHLVHHQALAVAGLSPLLRRSHSPTLFTRLCSTPPASPSGRGGGGPCYQPVPSLRLEGSGSYEKLNSSMPSVNCSSWYSDSNGNHSRSVQRTQRPVSLTVPPVTRRDSISLAHGSAGSLVEAVLISEGLGRYAQDPSFIQVAKQELADACDMTMEEMENAADNILNANAPPNANGNLLPFIQCRDTGSQESRCSHTLGLSTATGSDELLGVELECSEGNSTLMEDEDMECVTSL</sequence>
<dbReference type="Pfam" id="PF08763">
    <property type="entry name" value="Ca_chan_IQ"/>
    <property type="match status" value="1"/>
</dbReference>
<evidence type="ECO:0000256" key="31">
    <source>
        <dbReference type="RuleBase" id="RU003808"/>
    </source>
</evidence>
<feature type="compositionally biased region" description="Basic and acidic residues" evidence="32">
    <location>
        <begin position="779"/>
        <end position="802"/>
    </location>
</feature>
<feature type="transmembrane region" description="Helical" evidence="33">
    <location>
        <begin position="1337"/>
        <end position="1355"/>
    </location>
</feature>
<dbReference type="FunFam" id="1.20.120.350:FF:000020">
    <property type="entry name" value="Voltage-dependent L-type calcium channel subunit alpha"/>
    <property type="match status" value="1"/>
</dbReference>
<dbReference type="FunFam" id="1.10.238.10:FF:000063">
    <property type="entry name" value="Voltage-dependent N-type calcium channel subunit alpha"/>
    <property type="match status" value="1"/>
</dbReference>
<dbReference type="InterPro" id="IPR027359">
    <property type="entry name" value="Volt_channel_dom_sf"/>
</dbReference>
<feature type="transmembrane region" description="Helical" evidence="33">
    <location>
        <begin position="124"/>
        <end position="141"/>
    </location>
</feature>
<evidence type="ECO:0000256" key="16">
    <source>
        <dbReference type="ARBA" id="ARBA00023018"/>
    </source>
</evidence>
<keyword evidence="7 31" id="KW-0109">Calcium transport</keyword>
<dbReference type="PRINTS" id="PR01635">
    <property type="entry name" value="LVDCCALPHA1C"/>
</dbReference>
<evidence type="ECO:0000256" key="7">
    <source>
        <dbReference type="ARBA" id="ARBA00022568"/>
    </source>
</evidence>
<feature type="domain" description="Voltage-dependent calcium channel alpha-1 subunit IQ" evidence="34">
    <location>
        <begin position="1585"/>
        <end position="1619"/>
    </location>
</feature>
<keyword evidence="23" id="KW-0407">Ion channel</keyword>
<dbReference type="Proteomes" id="UP000472270">
    <property type="component" value="Unassembled WGS sequence"/>
</dbReference>
<dbReference type="InterPro" id="IPR014873">
    <property type="entry name" value="VDCC_a1su_IQ"/>
</dbReference>
<feature type="transmembrane region" description="Helical" evidence="33">
    <location>
        <begin position="1003"/>
        <end position="1032"/>
    </location>
</feature>
<feature type="glycosylation site" description="N-linked (GlcNAc...) asparagine" evidence="30">
    <location>
        <position position="318"/>
    </location>
</feature>
<feature type="region of interest" description="Disordered" evidence="32">
    <location>
        <begin position="1902"/>
        <end position="1925"/>
    </location>
</feature>
<feature type="region of interest" description="Disordered" evidence="32">
    <location>
        <begin position="1702"/>
        <end position="1763"/>
    </location>
</feature>
<evidence type="ECO:0000256" key="18">
    <source>
        <dbReference type="ARBA" id="ARBA00023136"/>
    </source>
</evidence>
<dbReference type="GO" id="GO:0005891">
    <property type="term" value="C:voltage-gated calcium channel complex"/>
    <property type="evidence" value="ECO:0007669"/>
    <property type="project" value="InterPro"/>
</dbReference>
<feature type="binding site" evidence="29">
    <location>
        <position position="353"/>
    </location>
    <ligand>
        <name>Ca(2+)</name>
        <dbReference type="ChEBI" id="CHEBI:29108"/>
    </ligand>
</feature>
<name>A0A673H6U3_9TELE</name>
<keyword evidence="9 33" id="KW-0812">Transmembrane</keyword>
<dbReference type="InterPro" id="IPR031688">
    <property type="entry name" value="CAC1F_C"/>
</dbReference>
<keyword evidence="4" id="KW-0813">Transport</keyword>
<evidence type="ECO:0000256" key="10">
    <source>
        <dbReference type="ARBA" id="ARBA00022723"/>
    </source>
</evidence>
<keyword evidence="8 31" id="KW-0107">Calcium channel</keyword>
<dbReference type="Gene3D" id="1.10.287.70">
    <property type="match status" value="4"/>
</dbReference>
<dbReference type="GO" id="GO:0030425">
    <property type="term" value="C:dendrite"/>
    <property type="evidence" value="ECO:0007669"/>
    <property type="project" value="UniProtKB-SubCell"/>
</dbReference>
<keyword evidence="16" id="KW-0770">Synapse</keyword>
<dbReference type="GO" id="GO:0043204">
    <property type="term" value="C:perikaryon"/>
    <property type="evidence" value="ECO:0007669"/>
    <property type="project" value="UniProtKB-SubCell"/>
</dbReference>
<dbReference type="PANTHER" id="PTHR45628:SF10">
    <property type="entry name" value="VOLTAGE-DEPENDENT L-TYPE CALCIUM CHANNEL SUBUNIT ALPHA-1C"/>
    <property type="match status" value="1"/>
</dbReference>
<feature type="compositionally biased region" description="Acidic residues" evidence="32">
    <location>
        <begin position="437"/>
        <end position="447"/>
    </location>
</feature>
<dbReference type="Pfam" id="PF16885">
    <property type="entry name" value="CAC1F_C"/>
    <property type="match status" value="1"/>
</dbReference>
<evidence type="ECO:0000256" key="4">
    <source>
        <dbReference type="ARBA" id="ARBA00022448"/>
    </source>
</evidence>
<feature type="region of interest" description="Disordered" evidence="32">
    <location>
        <begin position="760"/>
        <end position="814"/>
    </location>
</feature>
<evidence type="ECO:0000256" key="9">
    <source>
        <dbReference type="ARBA" id="ARBA00022692"/>
    </source>
</evidence>
<dbReference type="GO" id="GO:0046872">
    <property type="term" value="F:metal ion binding"/>
    <property type="evidence" value="ECO:0007669"/>
    <property type="project" value="UniProtKB-KW"/>
</dbReference>
<feature type="transmembrane region" description="Helical" evidence="33">
    <location>
        <begin position="1236"/>
        <end position="1259"/>
    </location>
</feature>
<keyword evidence="14 31" id="KW-0851">Voltage-gated channel</keyword>
<feature type="transmembrane region" description="Helical" evidence="33">
    <location>
        <begin position="652"/>
        <end position="671"/>
    </location>
</feature>
<dbReference type="Ensembl" id="ENSSRHT00000022140.1">
    <property type="protein sequence ID" value="ENSSRHP00000021468.1"/>
    <property type="gene ID" value="ENSSRHG00000011418.1"/>
</dbReference>
<evidence type="ECO:0000256" key="13">
    <source>
        <dbReference type="ARBA" id="ARBA00022860"/>
    </source>
</evidence>
<comment type="catalytic activity">
    <reaction evidence="27">
        <text>Ca(2+)(in) = Ca(2+)(out)</text>
        <dbReference type="Rhea" id="RHEA:29671"/>
        <dbReference type="ChEBI" id="CHEBI:29108"/>
    </reaction>
</comment>
<comment type="similarity">
    <text evidence="25">Belongs to the calcium channel alpha-1 subunit (TC 1.A.1.11) family. CACNA1C subfamily.</text>
</comment>
<keyword evidence="36" id="KW-1185">Reference proteome</keyword>
<dbReference type="FunFam" id="1.20.120.350:FF:000006">
    <property type="entry name" value="Voltage-dependent L-type calcium channel subunit alpha"/>
    <property type="match status" value="1"/>
</dbReference>
<dbReference type="PANTHER" id="PTHR45628">
    <property type="entry name" value="VOLTAGE-DEPENDENT CALCIUM CHANNEL TYPE A SUBUNIT ALPHA-1"/>
    <property type="match status" value="1"/>
</dbReference>
<feature type="transmembrane region" description="Helical" evidence="33">
    <location>
        <begin position="882"/>
        <end position="904"/>
    </location>
</feature>
<feature type="region of interest" description="Disordered" evidence="32">
    <location>
        <begin position="67"/>
        <end position="93"/>
    </location>
</feature>
<evidence type="ECO:0000256" key="20">
    <source>
        <dbReference type="ARBA" id="ARBA00023180"/>
    </source>
</evidence>
<keyword evidence="12 29" id="KW-0106">Calcium</keyword>
<organism evidence="35 36">
    <name type="scientific">Sinocyclocheilus rhinocerous</name>
    <dbReference type="NCBI Taxonomy" id="307959"/>
    <lineage>
        <taxon>Eukaryota</taxon>
        <taxon>Metazoa</taxon>
        <taxon>Chordata</taxon>
        <taxon>Craniata</taxon>
        <taxon>Vertebrata</taxon>
        <taxon>Euteleostomi</taxon>
        <taxon>Actinopterygii</taxon>
        <taxon>Neopterygii</taxon>
        <taxon>Teleostei</taxon>
        <taxon>Ostariophysi</taxon>
        <taxon>Cypriniformes</taxon>
        <taxon>Cyprinidae</taxon>
        <taxon>Cyprininae</taxon>
        <taxon>Sinocyclocheilus</taxon>
    </lineage>
</organism>
<feature type="region of interest" description="Disordered" evidence="32">
    <location>
        <begin position="437"/>
        <end position="479"/>
    </location>
</feature>
<comment type="subcellular location">
    <subcellularLocation>
        <location evidence="24">Cell membrane</location>
        <location evidence="24">Sarcolemma</location>
        <location evidence="24">T-tubule</location>
    </subcellularLocation>
    <subcellularLocation>
        <location evidence="2">Cell membrane</location>
        <location evidence="2">Sarcolemma</location>
        <topology evidence="2">Multi-pass membrane protein</topology>
    </subcellularLocation>
    <subcellularLocation>
        <location evidence="1">Cell projection</location>
        <location evidence="1">Dendrite</location>
    </subcellularLocation>
    <subcellularLocation>
        <location evidence="31">Membrane</location>
        <topology evidence="31">Multi-pass membrane protein</topology>
    </subcellularLocation>
    <subcellularLocation>
        <location evidence="3">Perikaryon</location>
    </subcellularLocation>
    <subcellularLocation>
        <location evidence="26">Postsynaptic density membrane</location>
    </subcellularLocation>
</comment>
<feature type="transmembrane region" description="Helical" evidence="33">
    <location>
        <begin position="339"/>
        <end position="360"/>
    </location>
</feature>
<evidence type="ECO:0000256" key="24">
    <source>
        <dbReference type="ARBA" id="ARBA00024012"/>
    </source>
</evidence>